<reference evidence="4" key="1">
    <citation type="submission" date="2017-06" db="EMBL/GenBank/DDBJ databases">
        <authorList>
            <person name="Varghese N."/>
            <person name="Submissions S."/>
        </authorList>
    </citation>
    <scope>NUCLEOTIDE SEQUENCE [LARGE SCALE GENOMIC DNA]</scope>
    <source>
        <strain evidence="4">SCA</strain>
    </source>
</reference>
<dbReference type="Proteomes" id="UP000198304">
    <property type="component" value="Unassembled WGS sequence"/>
</dbReference>
<dbReference type="RefSeq" id="WP_089284658.1">
    <property type="nucleotide sequence ID" value="NZ_FZOJ01000029.1"/>
</dbReference>
<dbReference type="GO" id="GO:0003677">
    <property type="term" value="F:DNA binding"/>
    <property type="evidence" value="ECO:0007669"/>
    <property type="project" value="UniProtKB-KW"/>
</dbReference>
<evidence type="ECO:0000313" key="4">
    <source>
        <dbReference type="Proteomes" id="UP000198304"/>
    </source>
</evidence>
<evidence type="ECO:0000313" key="3">
    <source>
        <dbReference type="EMBL" id="SNS94540.1"/>
    </source>
</evidence>
<keyword evidence="4" id="KW-1185">Reference proteome</keyword>
<dbReference type="EMBL" id="FZOJ01000029">
    <property type="protein sequence ID" value="SNS94540.1"/>
    <property type="molecule type" value="Genomic_DNA"/>
</dbReference>
<keyword evidence="1" id="KW-0238">DNA-binding</keyword>
<dbReference type="InterPro" id="IPR010982">
    <property type="entry name" value="Lambda_DNA-bd_dom_sf"/>
</dbReference>
<dbReference type="AlphaFoldDB" id="A0A239ILJ7"/>
<dbReference type="Gene3D" id="1.10.260.40">
    <property type="entry name" value="lambda repressor-like DNA-binding domains"/>
    <property type="match status" value="1"/>
</dbReference>
<feature type="domain" description="HTH cro/C1-type" evidence="2">
    <location>
        <begin position="8"/>
        <end position="62"/>
    </location>
</feature>
<sequence length="144" mass="16357">MESIGERILNLRKELNLNQKELAEKVGITEASLSRYENNLREPKAEIVTKISQALGCSTDYLLGSISRKNQAVLPEGNLDRNNINYRNYKEIEGKILKKLIDENIIHEEETISEEALDKIIKYGVDAAVEILKLKKICKANKSD</sequence>
<name>A0A239ILJ7_9FIRM</name>
<dbReference type="PROSITE" id="PS50943">
    <property type="entry name" value="HTH_CROC1"/>
    <property type="match status" value="1"/>
</dbReference>
<evidence type="ECO:0000256" key="1">
    <source>
        <dbReference type="ARBA" id="ARBA00023125"/>
    </source>
</evidence>
<dbReference type="SUPFAM" id="SSF47413">
    <property type="entry name" value="lambda repressor-like DNA-binding domains"/>
    <property type="match status" value="1"/>
</dbReference>
<dbReference type="PANTHER" id="PTHR46558:SF11">
    <property type="entry name" value="HTH-TYPE TRANSCRIPTIONAL REGULATOR XRE"/>
    <property type="match status" value="1"/>
</dbReference>
<accession>A0A239ILJ7</accession>
<proteinExistence type="predicted"/>
<dbReference type="CDD" id="cd00093">
    <property type="entry name" value="HTH_XRE"/>
    <property type="match status" value="1"/>
</dbReference>
<organism evidence="3 4">
    <name type="scientific">Anaerovirgula multivorans</name>
    <dbReference type="NCBI Taxonomy" id="312168"/>
    <lineage>
        <taxon>Bacteria</taxon>
        <taxon>Bacillati</taxon>
        <taxon>Bacillota</taxon>
        <taxon>Clostridia</taxon>
        <taxon>Peptostreptococcales</taxon>
        <taxon>Natronincolaceae</taxon>
        <taxon>Anaerovirgula</taxon>
    </lineage>
</organism>
<gene>
    <name evidence="3" type="ORF">SAMN05446037_10291</name>
</gene>
<dbReference type="InterPro" id="IPR001387">
    <property type="entry name" value="Cro/C1-type_HTH"/>
</dbReference>
<evidence type="ECO:0000259" key="2">
    <source>
        <dbReference type="PROSITE" id="PS50943"/>
    </source>
</evidence>
<dbReference type="OrthoDB" id="1928139at2"/>
<protein>
    <submittedName>
        <fullName evidence="3">Helix-turn-helix</fullName>
    </submittedName>
</protein>
<dbReference type="PANTHER" id="PTHR46558">
    <property type="entry name" value="TRACRIPTIONAL REGULATORY PROTEIN-RELATED-RELATED"/>
    <property type="match status" value="1"/>
</dbReference>
<dbReference type="Pfam" id="PF01381">
    <property type="entry name" value="HTH_3"/>
    <property type="match status" value="1"/>
</dbReference>
<dbReference type="SMART" id="SM00530">
    <property type="entry name" value="HTH_XRE"/>
    <property type="match status" value="1"/>
</dbReference>